<accession>A0A9P1IE78</accession>
<dbReference type="EMBL" id="CANHGI010000003">
    <property type="protein sequence ID" value="CAI5444122.1"/>
    <property type="molecule type" value="Genomic_DNA"/>
</dbReference>
<organism evidence="1 2">
    <name type="scientific">Caenorhabditis angaria</name>
    <dbReference type="NCBI Taxonomy" id="860376"/>
    <lineage>
        <taxon>Eukaryota</taxon>
        <taxon>Metazoa</taxon>
        <taxon>Ecdysozoa</taxon>
        <taxon>Nematoda</taxon>
        <taxon>Chromadorea</taxon>
        <taxon>Rhabditida</taxon>
        <taxon>Rhabditina</taxon>
        <taxon>Rhabditomorpha</taxon>
        <taxon>Rhabditoidea</taxon>
        <taxon>Rhabditidae</taxon>
        <taxon>Peloderinae</taxon>
        <taxon>Caenorhabditis</taxon>
    </lineage>
</organism>
<dbReference type="AlphaFoldDB" id="A0A9P1IE78"/>
<keyword evidence="2" id="KW-1185">Reference proteome</keyword>
<comment type="caution">
    <text evidence="1">The sequence shown here is derived from an EMBL/GenBank/DDBJ whole genome shotgun (WGS) entry which is preliminary data.</text>
</comment>
<name>A0A9P1IE78_9PELO</name>
<dbReference type="Proteomes" id="UP001152747">
    <property type="component" value="Unassembled WGS sequence"/>
</dbReference>
<evidence type="ECO:0000313" key="2">
    <source>
        <dbReference type="Proteomes" id="UP001152747"/>
    </source>
</evidence>
<sequence>MDKISSKFEVLSKKGCLVSSPDDDITLEIKGTIPAGGSTTKIYGGILSNFGEMSDYRSMNFLLQHDCTDRGYYGARVHVGLYTRCLEAFLFCNVTFRQDITNMDGEYRSRGRAVHYNF</sequence>
<reference evidence="1" key="1">
    <citation type="submission" date="2022-11" db="EMBL/GenBank/DDBJ databases">
        <authorList>
            <person name="Kikuchi T."/>
        </authorList>
    </citation>
    <scope>NUCLEOTIDE SEQUENCE</scope>
    <source>
        <strain evidence="1">PS1010</strain>
    </source>
</reference>
<evidence type="ECO:0000313" key="1">
    <source>
        <dbReference type="EMBL" id="CAI5444122.1"/>
    </source>
</evidence>
<proteinExistence type="predicted"/>
<gene>
    <name evidence="1" type="ORF">CAMP_LOCUS6759</name>
</gene>
<protein>
    <submittedName>
        <fullName evidence="1">Uncharacterized protein</fullName>
    </submittedName>
</protein>